<accession>A0A367ZK32</accession>
<reference evidence="2 3" key="1">
    <citation type="submission" date="2018-05" db="EMBL/GenBank/DDBJ databases">
        <title>A metagenomic window into the 2 km-deep terrestrial subsurface aquifer revealed taxonomically and functionally diverse microbial community comprising novel uncultured bacterial lineages.</title>
        <authorList>
            <person name="Kadnikov V.V."/>
            <person name="Mardanov A.V."/>
            <person name="Beletsky A.V."/>
            <person name="Banks D."/>
            <person name="Pimenov N.V."/>
            <person name="Frank Y.A."/>
            <person name="Karnachuk O.V."/>
            <person name="Ravin N.V."/>
        </authorList>
    </citation>
    <scope>NUCLEOTIDE SEQUENCE [LARGE SCALE GENOMIC DNA]</scope>
    <source>
        <strain evidence="2">BY5</strain>
    </source>
</reference>
<evidence type="ECO:0000256" key="1">
    <source>
        <dbReference type="SAM" id="MobiDB-lite"/>
    </source>
</evidence>
<organism evidence="2 3">
    <name type="scientific">Candidatus Ozemobacter sibiricus</name>
    <dbReference type="NCBI Taxonomy" id="2268124"/>
    <lineage>
        <taxon>Bacteria</taxon>
        <taxon>Candidatus Ozemobacteria</taxon>
        <taxon>Candidatus Ozemobacterales</taxon>
        <taxon>Candidatus Ozemobacteraceae</taxon>
        <taxon>Candidatus Ozemobacter</taxon>
    </lineage>
</organism>
<protein>
    <submittedName>
        <fullName evidence="2">Uncharacterized protein</fullName>
    </submittedName>
</protein>
<evidence type="ECO:0000313" key="2">
    <source>
        <dbReference type="EMBL" id="RCK78217.1"/>
    </source>
</evidence>
<gene>
    <name evidence="2" type="ORF">OZSIB_1733</name>
</gene>
<evidence type="ECO:0000313" key="3">
    <source>
        <dbReference type="Proteomes" id="UP000252355"/>
    </source>
</evidence>
<name>A0A367ZK32_9BACT</name>
<proteinExistence type="predicted"/>
<dbReference type="Proteomes" id="UP000252355">
    <property type="component" value="Unassembled WGS sequence"/>
</dbReference>
<dbReference type="EMBL" id="QOQW01000026">
    <property type="protein sequence ID" value="RCK78217.1"/>
    <property type="molecule type" value="Genomic_DNA"/>
</dbReference>
<feature type="region of interest" description="Disordered" evidence="1">
    <location>
        <begin position="1"/>
        <end position="73"/>
    </location>
</feature>
<comment type="caution">
    <text evidence="2">The sequence shown here is derived from an EMBL/GenBank/DDBJ whole genome shotgun (WGS) entry which is preliminary data.</text>
</comment>
<sequence>MPPFCAPYPRSRTTPRGPITRQRHGAAASAPGTTHRRRPSGSIAARRSPPSTAAAAAGSPHHQPLSDTKNRRPNSLRICLFGKPATPRLDGLRIKSSSVDSKKRVRSWTETTCPTMLWQQPQFMRFLADTIKDIQQHSGGGLCRQQSIQEQLDLGHVLMYQQIAKLAGANEFLCAGNPTRTLGIGQHIQQRFGLPSLQAGKRRQQLLSQMILQTSEARDEGIDFFRQVFPIGQPLHPILVNALGEQGACGVAQMFRFPFRQGQRDLGRLGKFGEESQTHNNTPFCLATRKIGASGVRASLISISIFRSPKRITRAPSSRHSSDTLLAKRRGVSISKSMSPPRWASSAREPNSHTRASSPTISATVCLISRRWNSVSLIVLTGCDLMRLYLPTRQGDPLPWFWTKPGPTAHPFHGDTG</sequence>
<feature type="region of interest" description="Disordered" evidence="1">
    <location>
        <begin position="330"/>
        <end position="357"/>
    </location>
</feature>
<dbReference type="AlphaFoldDB" id="A0A367ZK32"/>
<feature type="compositionally biased region" description="Low complexity" evidence="1">
    <location>
        <begin position="44"/>
        <end position="57"/>
    </location>
</feature>